<dbReference type="InterPro" id="IPR002649">
    <property type="entry name" value="tRNA_m1G_MeTrfase_TrmD"/>
</dbReference>
<dbReference type="GO" id="GO:0052906">
    <property type="term" value="F:tRNA (guanine(37)-N1)-methyltransferase activity"/>
    <property type="evidence" value="ECO:0007669"/>
    <property type="project" value="UniProtKB-UniRule"/>
</dbReference>
<dbReference type="AlphaFoldDB" id="A0A101HNV1"/>
<evidence type="ECO:0000256" key="8">
    <source>
        <dbReference type="ARBA" id="ARBA00022603"/>
    </source>
</evidence>
<evidence type="ECO:0000256" key="15">
    <source>
        <dbReference type="HAMAP-Rule" id="MF_00605"/>
    </source>
</evidence>
<protein>
    <recommendedName>
        <fullName evidence="6 15">tRNA (guanine-N(1)-)-methyltransferase</fullName>
        <ecNumber evidence="5 15">2.1.1.228</ecNumber>
    </recommendedName>
    <alternativeName>
        <fullName evidence="12 15">M1G-methyltransferase</fullName>
    </alternativeName>
    <alternativeName>
        <fullName evidence="13 15">tRNA [GM37] methyltransferase</fullName>
    </alternativeName>
</protein>
<keyword evidence="9 15" id="KW-0808">Transferase</keyword>
<reference evidence="20" key="1">
    <citation type="journal article" date="2015" name="MBio">
        <title>Genome-Resolved Metagenomic Analysis Reveals Roles for Candidate Phyla and Other Microbial Community Members in Biogeochemical Transformations in Oil Reservoirs.</title>
        <authorList>
            <person name="Hu P."/>
            <person name="Tom L."/>
            <person name="Singh A."/>
            <person name="Thomas B.C."/>
            <person name="Baker B.J."/>
            <person name="Piceno Y.M."/>
            <person name="Andersen G.L."/>
            <person name="Banfield J.F."/>
        </authorList>
    </citation>
    <scope>NUCLEOTIDE SEQUENCE [LARGE SCALE GENOMIC DNA]</scope>
</reference>
<name>A0A101HNV1_9BACT</name>
<evidence type="ECO:0000256" key="16">
    <source>
        <dbReference type="PIRSR" id="PIRSR000386-1"/>
    </source>
</evidence>
<feature type="domain" description="tRNA methyltransferase TRMD/TRM10-type" evidence="18">
    <location>
        <begin position="1"/>
        <end position="222"/>
    </location>
</feature>
<evidence type="ECO:0000259" key="18">
    <source>
        <dbReference type="Pfam" id="PF01746"/>
    </source>
</evidence>
<dbReference type="InterPro" id="IPR029028">
    <property type="entry name" value="Alpha/beta_knot_MTases"/>
</dbReference>
<gene>
    <name evidence="15" type="primary">trmD</name>
    <name evidence="19" type="ORF">XD94_1164</name>
</gene>
<dbReference type="GO" id="GO:0005829">
    <property type="term" value="C:cytosol"/>
    <property type="evidence" value="ECO:0007669"/>
    <property type="project" value="TreeGrafter"/>
</dbReference>
<dbReference type="NCBIfam" id="NF000648">
    <property type="entry name" value="PRK00026.1"/>
    <property type="match status" value="1"/>
</dbReference>
<dbReference type="PANTHER" id="PTHR46417">
    <property type="entry name" value="TRNA (GUANINE-N(1)-)-METHYLTRANSFERASE"/>
    <property type="match status" value="1"/>
</dbReference>
<dbReference type="InterPro" id="IPR016009">
    <property type="entry name" value="tRNA_MeTrfase_TRMD/TRM10"/>
</dbReference>
<evidence type="ECO:0000256" key="14">
    <source>
        <dbReference type="ARBA" id="ARBA00047783"/>
    </source>
</evidence>
<dbReference type="Proteomes" id="UP000054092">
    <property type="component" value="Unassembled WGS sequence"/>
</dbReference>
<comment type="caution">
    <text evidence="19">The sequence shown here is derived from an EMBL/GenBank/DDBJ whole genome shotgun (WGS) entry which is preliminary data.</text>
</comment>
<comment type="similarity">
    <text evidence="3 15 17">Belongs to the RNA methyltransferase TrmD family.</text>
</comment>
<evidence type="ECO:0000256" key="9">
    <source>
        <dbReference type="ARBA" id="ARBA00022679"/>
    </source>
</evidence>
<sequence length="247" mass="28306">MRIYVLTIFPRLFETVFSWGVISRAIEREIIFFRAVDIRDFTEDRHRTTDDYPFGGGSGLVMKAEPILKAVESLSDEGTKPYVIYASPQGKAFDNNKAQELSRLESIAFICGRYEGIDERVMNVVDEELSVGDFVLSGGEVPAMLMIEAISRFVPGVVGDMESVINDSFFSELLDHPHYTRPRELNGMKVPDELLSGNHEMIEIYRRIESLKRTMERRPDVFLKHDFDLTDKKALLALFKELKRDAE</sequence>
<evidence type="ECO:0000256" key="10">
    <source>
        <dbReference type="ARBA" id="ARBA00022691"/>
    </source>
</evidence>
<evidence type="ECO:0000256" key="4">
    <source>
        <dbReference type="ARBA" id="ARBA00011738"/>
    </source>
</evidence>
<evidence type="ECO:0000256" key="2">
    <source>
        <dbReference type="ARBA" id="ARBA00004496"/>
    </source>
</evidence>
<dbReference type="SUPFAM" id="SSF75217">
    <property type="entry name" value="alpha/beta knot"/>
    <property type="match status" value="1"/>
</dbReference>
<dbReference type="PIRSF" id="PIRSF000386">
    <property type="entry name" value="tRNA_mtase"/>
    <property type="match status" value="1"/>
</dbReference>
<evidence type="ECO:0000256" key="6">
    <source>
        <dbReference type="ARBA" id="ARBA00014679"/>
    </source>
</evidence>
<feature type="binding site" evidence="15 16">
    <location>
        <begin position="131"/>
        <end position="136"/>
    </location>
    <ligand>
        <name>S-adenosyl-L-methionine</name>
        <dbReference type="ChEBI" id="CHEBI:59789"/>
    </ligand>
</feature>
<keyword evidence="10 15" id="KW-0949">S-adenosyl-L-methionine</keyword>
<keyword evidence="7 15" id="KW-0963">Cytoplasm</keyword>
<dbReference type="PANTHER" id="PTHR46417:SF1">
    <property type="entry name" value="TRNA (GUANINE-N(1)-)-METHYLTRANSFERASE"/>
    <property type="match status" value="1"/>
</dbReference>
<proteinExistence type="inferred from homology"/>
<dbReference type="Gene3D" id="3.40.1280.10">
    <property type="match status" value="1"/>
</dbReference>
<feature type="binding site" evidence="15 16">
    <location>
        <position position="112"/>
    </location>
    <ligand>
        <name>S-adenosyl-L-methionine</name>
        <dbReference type="ChEBI" id="CHEBI:59789"/>
    </ligand>
</feature>
<evidence type="ECO:0000256" key="3">
    <source>
        <dbReference type="ARBA" id="ARBA00007630"/>
    </source>
</evidence>
<dbReference type="InterPro" id="IPR023148">
    <property type="entry name" value="tRNA_m1G_MeTrfase_C_sf"/>
</dbReference>
<organism evidence="19 20">
    <name type="scientific">Mesotoga prima</name>
    <dbReference type="NCBI Taxonomy" id="1184387"/>
    <lineage>
        <taxon>Bacteria</taxon>
        <taxon>Thermotogati</taxon>
        <taxon>Thermotogota</taxon>
        <taxon>Thermotogae</taxon>
        <taxon>Kosmotogales</taxon>
        <taxon>Kosmotogaceae</taxon>
        <taxon>Mesotoga</taxon>
    </lineage>
</organism>
<keyword evidence="11 15" id="KW-0819">tRNA processing</keyword>
<evidence type="ECO:0000256" key="12">
    <source>
        <dbReference type="ARBA" id="ARBA00029736"/>
    </source>
</evidence>
<dbReference type="GO" id="GO:0002939">
    <property type="term" value="P:tRNA N1-guanine methylation"/>
    <property type="evidence" value="ECO:0007669"/>
    <property type="project" value="TreeGrafter"/>
</dbReference>
<evidence type="ECO:0000256" key="11">
    <source>
        <dbReference type="ARBA" id="ARBA00022694"/>
    </source>
</evidence>
<evidence type="ECO:0000313" key="20">
    <source>
        <dbReference type="Proteomes" id="UP000054092"/>
    </source>
</evidence>
<dbReference type="Gene3D" id="1.10.1270.20">
    <property type="entry name" value="tRNA(m1g37)methyltransferase, domain 2"/>
    <property type="match status" value="1"/>
</dbReference>
<evidence type="ECO:0000256" key="7">
    <source>
        <dbReference type="ARBA" id="ARBA00022490"/>
    </source>
</evidence>
<dbReference type="EMBL" id="LGGP01000203">
    <property type="protein sequence ID" value="KUK80114.1"/>
    <property type="molecule type" value="Genomic_DNA"/>
</dbReference>
<comment type="function">
    <text evidence="1 15 17">Specifically methylates guanosine-37 in various tRNAs.</text>
</comment>
<dbReference type="PATRIC" id="fig|1184387.3.peg.1599"/>
<evidence type="ECO:0000256" key="1">
    <source>
        <dbReference type="ARBA" id="ARBA00002634"/>
    </source>
</evidence>
<comment type="subunit">
    <text evidence="4 15 17">Homodimer.</text>
</comment>
<dbReference type="Pfam" id="PF01746">
    <property type="entry name" value="tRNA_m1G_MT"/>
    <property type="match status" value="1"/>
</dbReference>
<dbReference type="EC" id="2.1.1.228" evidence="5 15"/>
<accession>A0A101HNV1</accession>
<comment type="subcellular location">
    <subcellularLocation>
        <location evidence="2 15 17">Cytoplasm</location>
    </subcellularLocation>
</comment>
<evidence type="ECO:0000313" key="19">
    <source>
        <dbReference type="EMBL" id="KUK80114.1"/>
    </source>
</evidence>
<evidence type="ECO:0000256" key="5">
    <source>
        <dbReference type="ARBA" id="ARBA00012807"/>
    </source>
</evidence>
<dbReference type="NCBIfam" id="TIGR00088">
    <property type="entry name" value="trmD"/>
    <property type="match status" value="1"/>
</dbReference>
<dbReference type="FunFam" id="3.40.1280.10:FF:000001">
    <property type="entry name" value="tRNA (guanine-N(1)-)-methyltransferase"/>
    <property type="match status" value="1"/>
</dbReference>
<dbReference type="HAMAP" id="MF_00605">
    <property type="entry name" value="TrmD"/>
    <property type="match status" value="1"/>
</dbReference>
<evidence type="ECO:0000256" key="13">
    <source>
        <dbReference type="ARBA" id="ARBA00033392"/>
    </source>
</evidence>
<dbReference type="InterPro" id="IPR029026">
    <property type="entry name" value="tRNA_m1G_MTases_N"/>
</dbReference>
<evidence type="ECO:0000256" key="17">
    <source>
        <dbReference type="RuleBase" id="RU003464"/>
    </source>
</evidence>
<keyword evidence="8 15" id="KW-0489">Methyltransferase</keyword>
<comment type="catalytic activity">
    <reaction evidence="14 15 17">
        <text>guanosine(37) in tRNA + S-adenosyl-L-methionine = N(1)-methylguanosine(37) in tRNA + S-adenosyl-L-homocysteine + H(+)</text>
        <dbReference type="Rhea" id="RHEA:36899"/>
        <dbReference type="Rhea" id="RHEA-COMP:10145"/>
        <dbReference type="Rhea" id="RHEA-COMP:10147"/>
        <dbReference type="ChEBI" id="CHEBI:15378"/>
        <dbReference type="ChEBI" id="CHEBI:57856"/>
        <dbReference type="ChEBI" id="CHEBI:59789"/>
        <dbReference type="ChEBI" id="CHEBI:73542"/>
        <dbReference type="ChEBI" id="CHEBI:74269"/>
        <dbReference type="EC" id="2.1.1.228"/>
    </reaction>
</comment>
<dbReference type="CDD" id="cd18080">
    <property type="entry name" value="TrmD-like"/>
    <property type="match status" value="1"/>
</dbReference>